<dbReference type="PANTHER" id="PTHR46791">
    <property type="entry name" value="EXPRESSED PROTEIN"/>
    <property type="match status" value="1"/>
</dbReference>
<dbReference type="Pfam" id="PF24764">
    <property type="entry name" value="rva_4"/>
    <property type="match status" value="1"/>
</dbReference>
<dbReference type="InterPro" id="IPR058913">
    <property type="entry name" value="Integrase_dom_put"/>
</dbReference>
<accession>A0A9N9QBL1</accession>
<reference evidence="2" key="1">
    <citation type="submission" date="2022-01" db="EMBL/GenBank/DDBJ databases">
        <authorList>
            <person name="King R."/>
        </authorList>
    </citation>
    <scope>NUCLEOTIDE SEQUENCE</scope>
</reference>
<dbReference type="PANTHER" id="PTHR46791:SF13">
    <property type="entry name" value="CLR5 DOMAIN-CONTAINING PROTEIN"/>
    <property type="match status" value="1"/>
</dbReference>
<gene>
    <name evidence="2" type="ORF">CEUTPL_LOCUS4291</name>
</gene>
<evidence type="ECO:0000313" key="2">
    <source>
        <dbReference type="EMBL" id="CAG9763633.1"/>
    </source>
</evidence>
<dbReference type="Gene3D" id="3.40.50.1010">
    <property type="entry name" value="5'-nuclease"/>
    <property type="match status" value="1"/>
</dbReference>
<dbReference type="OrthoDB" id="6719269at2759"/>
<dbReference type="AlphaFoldDB" id="A0A9N9QBL1"/>
<dbReference type="InterPro" id="IPR029060">
    <property type="entry name" value="PIN-like_dom_sf"/>
</dbReference>
<protein>
    <recommendedName>
        <fullName evidence="1">Integrase core domain-containing protein</fullName>
    </recommendedName>
</protein>
<dbReference type="SUPFAM" id="SSF88723">
    <property type="entry name" value="PIN domain-like"/>
    <property type="match status" value="1"/>
</dbReference>
<name>A0A9N9QBL1_9CUCU</name>
<keyword evidence="3" id="KW-1185">Reference proteome</keyword>
<evidence type="ECO:0000259" key="1">
    <source>
        <dbReference type="Pfam" id="PF24764"/>
    </source>
</evidence>
<organism evidence="2 3">
    <name type="scientific">Ceutorhynchus assimilis</name>
    <name type="common">cabbage seed weevil</name>
    <dbReference type="NCBI Taxonomy" id="467358"/>
    <lineage>
        <taxon>Eukaryota</taxon>
        <taxon>Metazoa</taxon>
        <taxon>Ecdysozoa</taxon>
        <taxon>Arthropoda</taxon>
        <taxon>Hexapoda</taxon>
        <taxon>Insecta</taxon>
        <taxon>Pterygota</taxon>
        <taxon>Neoptera</taxon>
        <taxon>Endopterygota</taxon>
        <taxon>Coleoptera</taxon>
        <taxon>Polyphaga</taxon>
        <taxon>Cucujiformia</taxon>
        <taxon>Curculionidae</taxon>
        <taxon>Ceutorhynchinae</taxon>
        <taxon>Ceutorhynchus</taxon>
    </lineage>
</organism>
<evidence type="ECO:0000313" key="3">
    <source>
        <dbReference type="Proteomes" id="UP001152799"/>
    </source>
</evidence>
<dbReference type="Proteomes" id="UP001152799">
    <property type="component" value="Chromosome 14"/>
</dbReference>
<dbReference type="EMBL" id="OU892290">
    <property type="protein sequence ID" value="CAG9763633.1"/>
    <property type="molecule type" value="Genomic_DNA"/>
</dbReference>
<sequence>MGIWWLHIHCIKRMIPIFYATGHNNYAKCAHLYLLQMKKLKSINEEEYCRFVNQGLFTIRRRSKFWSGTWSDMVIEQSLMRAMKTQGGLTQGRGFSDASLARWISSMSSCIPIGISLEEFVQVKSISSDQHIELTNARQRRNESDLKKILEWLQDHNPFKCSELLSISTGIIASPDVNCDKAQEIGEVIFNSHIEKHFTDIQCKRKDNIKHLASMNSSIKLHNTYIDFNPMQLFNRIICSNKTPEEIKHCFKYELSPYPLSLFKDGNLRKGTKSQLLQELDKIYKPESMPHSDTVYVIDGGFLLHKVSWQKPASYNDIFLQYVNYVIHNYNKDCVIVFDGYTKEVISTKESLQRCRSKGSIVISIHAQASVIIPQVDFLKNSQNKTQFINILRTYFEDVGITVHQAPRDADYLITMTAVELSMIKKHVTVVSEDTDIMVLLIHHAKNKNISMLRPGKAAKGNKVSTISGIQDKLGHLKKHILFLHAISGCDTTSFLFNKSKKTCLSLLKEDNDLSQKFDVFLNSNASRNDFLESGLNFILRLYRCPKHIKDINLLRYTLYNRTASRQGLKSTFNLATLPPTADSAEQHVLRTYFQIQEWIGNNLDPLQYGWKKNKQGNLIPVQCKEAVVPPDLLKLIFCNCKESNCSKNCSCRKLGLKCSSKCGQCYGISCSNCCFVVDEEEDDGLDDVTQELFEGDLTTRSILKYFSYGFKQKEILLMLRTLHGIIISHRTLKRVLQKANRYRRKNYSSIGDIVRFIENEIKGSGQLHGYRWMHLRCIQNNLVVTQEVVAEILRFLDPEGHDIRKRKRLRRRQYLNKGPNFLWHIDSYDKLKPYGICINGCIDGFSRHIIWLRMGPTSNDPKVIGGYFLDALRITGGCPETVRSDMGTENGVVERIQKTLHETFNIERNGRPPHLYGKSTHNQRIESWWGMLRKHCVQYWMNVFQSLREENFFRGTTLDKMLIQFCFSAIIETELEQVVQDWNIHKISKTRNSISPTGRPALMYEVPSLYGAKSYLVPVPTFAIEELSSNCTFSNYPCNEDFYELCTILVEEHQYIRNNNPTDCIELYKKLRVDLHNIFNITV</sequence>
<proteinExistence type="predicted"/>
<feature type="domain" description="Integrase core" evidence="1">
    <location>
        <begin position="818"/>
        <end position="997"/>
    </location>
</feature>